<evidence type="ECO:0000256" key="2">
    <source>
        <dbReference type="PROSITE-ProRule" id="PRU00035"/>
    </source>
</evidence>
<evidence type="ECO:0000256" key="3">
    <source>
        <dbReference type="SAM" id="MobiDB-lite"/>
    </source>
</evidence>
<feature type="region of interest" description="Disordered" evidence="3">
    <location>
        <begin position="664"/>
        <end position="724"/>
    </location>
</feature>
<dbReference type="Gene3D" id="1.20.920.10">
    <property type="entry name" value="Bromodomain-like"/>
    <property type="match status" value="1"/>
</dbReference>
<feature type="compositionally biased region" description="Basic and acidic residues" evidence="3">
    <location>
        <begin position="350"/>
        <end position="364"/>
    </location>
</feature>
<dbReference type="InterPro" id="IPR001487">
    <property type="entry name" value="Bromodomain"/>
</dbReference>
<dbReference type="CDD" id="cd04369">
    <property type="entry name" value="Bromodomain"/>
    <property type="match status" value="1"/>
</dbReference>
<dbReference type="PANTHER" id="PTHR22881">
    <property type="entry name" value="BROMODOMAIN CONTAINING PROTEIN"/>
    <property type="match status" value="1"/>
</dbReference>
<feature type="region of interest" description="Disordered" evidence="3">
    <location>
        <begin position="302"/>
        <end position="422"/>
    </location>
</feature>
<dbReference type="Pfam" id="PF00439">
    <property type="entry name" value="Bromodomain"/>
    <property type="match status" value="1"/>
</dbReference>
<organism evidence="5">
    <name type="scientific">Phyllostachys edulis</name>
    <name type="common">Tortoise shell bamboo</name>
    <name type="synonym">Bambusa edulis</name>
    <dbReference type="NCBI Taxonomy" id="38705"/>
    <lineage>
        <taxon>Eukaryota</taxon>
        <taxon>Viridiplantae</taxon>
        <taxon>Streptophyta</taxon>
        <taxon>Embryophyta</taxon>
        <taxon>Tracheophyta</taxon>
        <taxon>Spermatophyta</taxon>
        <taxon>Magnoliopsida</taxon>
        <taxon>Liliopsida</taxon>
        <taxon>Poales</taxon>
        <taxon>Poaceae</taxon>
        <taxon>BOP clade</taxon>
        <taxon>Bambusoideae</taxon>
        <taxon>Arundinarodae</taxon>
        <taxon>Arundinarieae</taxon>
        <taxon>Arundinariinae</taxon>
        <taxon>Phyllostachys</taxon>
    </lineage>
</organism>
<feature type="compositionally biased region" description="Polar residues" evidence="3">
    <location>
        <begin position="687"/>
        <end position="706"/>
    </location>
</feature>
<feature type="region of interest" description="Disordered" evidence="3">
    <location>
        <begin position="116"/>
        <end position="142"/>
    </location>
</feature>
<dbReference type="SUPFAM" id="SSF47370">
    <property type="entry name" value="Bromodomain"/>
    <property type="match status" value="1"/>
</dbReference>
<dbReference type="PANTHER" id="PTHR22881:SF15">
    <property type="entry name" value="OS03G0130800 PROTEIN"/>
    <property type="match status" value="1"/>
</dbReference>
<evidence type="ECO:0000313" key="5">
    <source>
        <dbReference type="EMBL" id="CCI55422.1"/>
    </source>
</evidence>
<gene>
    <name evidence="5" type="primary">PH01B031C15.5</name>
</gene>
<dbReference type="EMBL" id="FO203444">
    <property type="protein sequence ID" value="CCI55422.1"/>
    <property type="molecule type" value="Genomic_DNA"/>
</dbReference>
<proteinExistence type="predicted"/>
<name>L0P2L1_PHYED</name>
<accession>L0P2L1</accession>
<feature type="domain" description="Bromo" evidence="4">
    <location>
        <begin position="200"/>
        <end position="270"/>
    </location>
</feature>
<dbReference type="PROSITE" id="PS00633">
    <property type="entry name" value="BROMODOMAIN_1"/>
    <property type="match status" value="1"/>
</dbReference>
<dbReference type="InterPro" id="IPR036427">
    <property type="entry name" value="Bromodomain-like_sf"/>
</dbReference>
<reference evidence="5" key="1">
    <citation type="submission" date="2012-05" db="EMBL/GenBank/DDBJ databases">
        <authorList>
            <person name="Han B."/>
            <person name="Lu Y."/>
            <person name="Feng Q."/>
            <person name="Zhao Q."/>
            <person name="Lu T.T."/>
            <person name="Li Y."/>
            <person name="Liu K.Y."/>
            <person name="Huang X.H."/>
            <person name="Fan D.L."/>
            <person name="Weng Q.J."/>
            <person name="Zhang L."/>
            <person name="Lu Y.Q."/>
            <person name="Guo Y.L."/>
            <person name="Li W.J."/>
            <person name="Zhou C.C."/>
            <person name="Lu H.Y."/>
            <person name="Huang T."/>
            <person name="Zhu C.R."/>
            <person name="Zhao Y."/>
            <person name="Hu T."/>
            <person name="Yao N."/>
        </authorList>
    </citation>
    <scope>NUCLEOTIDE SEQUENCE</scope>
</reference>
<sequence>MWDLGPYLRFLRELHTKLRKRRKTGMGRRRCKIRRPTSPTRKKFTSILDPLATTVGPLQTSPVPNESGVKSDPWGEEESKDRRGKERRHLVGLQADSGERRGVTLWISKCQRGREQGRWRSSGSEEAGEEKKDAAKATGKGEAWREESISVEVVKEFEIFSGLTFLALLVGAGGAALDGGPTGTPLPDKKLLLFILDRLQKKDTYGVFSEPVDPEELPDYHEIIEHPMDFSTIREKLLNDSYANLEQFENDVFLLTSNAMSYNSDDTIYYRQFFGNCYVNVHTVSQMARSIEALAKKDFENLRQASDGEEEPKTVPRRGRPPKNAKKTVEKADDDVSPDLSNVKTSKSADNAETRKRLTGDRARHTNISTRDASILHHNTLGSFSGKRTDKIGDYSGSSKYGKKTTSTSLDDDRRSTYDQQYSRNSPLFSALDCERKLLVPVGLQQQHAYSRSLARFAAKLGPIGWDMAAKGIRRVLPPGTNFGPGWVVDGEPPQNSQWPRVPQFTDPSAESSIPCCNMTSKSDELHRSSGLSSNGNAIGEEHLAKNQPMASTSAGFDKSSEFGSKVPKYENGVKMPCDGVGNTGPTPPLQQHSYSREIQSNINGFTAVPNTVSQYTAQGFFGSGMQMTHAQVLGMFSGVNGRTNGYIHGHPLAAECVKTTHTGDVGKETTNPSQDAGHDPKGVLPQNENRSAPSSLNAGIQSSGSPPRGKVANPKHPDLALQL</sequence>
<feature type="compositionally biased region" description="Basic residues" evidence="3">
    <location>
        <begin position="315"/>
        <end position="326"/>
    </location>
</feature>
<dbReference type="InterPro" id="IPR051831">
    <property type="entry name" value="Bromodomain_contain_prot"/>
</dbReference>
<dbReference type="InterPro" id="IPR018359">
    <property type="entry name" value="Bromodomain_CS"/>
</dbReference>
<dbReference type="SMART" id="SM00297">
    <property type="entry name" value="BROMO"/>
    <property type="match status" value="1"/>
</dbReference>
<protein>
    <submittedName>
        <fullName evidence="5">PH01B031C15.5 protein</fullName>
    </submittedName>
</protein>
<dbReference type="PRINTS" id="PR00503">
    <property type="entry name" value="BROMODOMAIN"/>
</dbReference>
<evidence type="ECO:0000256" key="1">
    <source>
        <dbReference type="ARBA" id="ARBA00023117"/>
    </source>
</evidence>
<feature type="compositionally biased region" description="Polar residues" evidence="3">
    <location>
        <begin position="339"/>
        <end position="349"/>
    </location>
</feature>
<feature type="region of interest" description="Disordered" evidence="3">
    <location>
        <begin position="51"/>
        <end position="88"/>
    </location>
</feature>
<dbReference type="AlphaFoldDB" id="L0P2L1"/>
<dbReference type="PROSITE" id="PS50014">
    <property type="entry name" value="BROMODOMAIN_2"/>
    <property type="match status" value="1"/>
</dbReference>
<feature type="compositionally biased region" description="Low complexity" evidence="3">
    <location>
        <begin position="395"/>
        <end position="409"/>
    </location>
</feature>
<evidence type="ECO:0000259" key="4">
    <source>
        <dbReference type="PROSITE" id="PS50014"/>
    </source>
</evidence>
<keyword evidence="1 2" id="KW-0103">Bromodomain</keyword>